<organism evidence="1 2">
    <name type="scientific">Pistacia integerrima</name>
    <dbReference type="NCBI Taxonomy" id="434235"/>
    <lineage>
        <taxon>Eukaryota</taxon>
        <taxon>Viridiplantae</taxon>
        <taxon>Streptophyta</taxon>
        <taxon>Embryophyta</taxon>
        <taxon>Tracheophyta</taxon>
        <taxon>Spermatophyta</taxon>
        <taxon>Magnoliopsida</taxon>
        <taxon>eudicotyledons</taxon>
        <taxon>Gunneridae</taxon>
        <taxon>Pentapetalae</taxon>
        <taxon>rosids</taxon>
        <taxon>malvids</taxon>
        <taxon>Sapindales</taxon>
        <taxon>Anacardiaceae</taxon>
        <taxon>Pistacia</taxon>
    </lineage>
</organism>
<proteinExistence type="predicted"/>
<name>A0ACC0YAZ1_9ROSI</name>
<gene>
    <name evidence="1" type="ORF">Pint_13211</name>
</gene>
<evidence type="ECO:0000313" key="1">
    <source>
        <dbReference type="EMBL" id="KAJ0031557.1"/>
    </source>
</evidence>
<keyword evidence="2" id="KW-1185">Reference proteome</keyword>
<dbReference type="EMBL" id="CM047743">
    <property type="protein sequence ID" value="KAJ0031557.1"/>
    <property type="molecule type" value="Genomic_DNA"/>
</dbReference>
<reference evidence="2" key="1">
    <citation type="journal article" date="2023" name="G3 (Bethesda)">
        <title>Genome assembly and association tests identify interacting loci associated with vigor, precocity, and sex in interspecific pistachio rootstocks.</title>
        <authorList>
            <person name="Palmer W."/>
            <person name="Jacygrad E."/>
            <person name="Sagayaradj S."/>
            <person name="Cavanaugh K."/>
            <person name="Han R."/>
            <person name="Bertier L."/>
            <person name="Beede B."/>
            <person name="Kafkas S."/>
            <person name="Golino D."/>
            <person name="Preece J."/>
            <person name="Michelmore R."/>
        </authorList>
    </citation>
    <scope>NUCLEOTIDE SEQUENCE [LARGE SCALE GENOMIC DNA]</scope>
</reference>
<accession>A0ACC0YAZ1</accession>
<evidence type="ECO:0000313" key="2">
    <source>
        <dbReference type="Proteomes" id="UP001163603"/>
    </source>
</evidence>
<sequence>MHHYFFYSHVLLGLFNFFYTKTKKVDLYLIIFFIGFSGVHQNLKLKSQSHQNL</sequence>
<dbReference type="Proteomes" id="UP001163603">
    <property type="component" value="Chromosome 8"/>
</dbReference>
<protein>
    <submittedName>
        <fullName evidence="1">Uncharacterized protein</fullName>
    </submittedName>
</protein>
<comment type="caution">
    <text evidence="1">The sequence shown here is derived from an EMBL/GenBank/DDBJ whole genome shotgun (WGS) entry which is preliminary data.</text>
</comment>